<protein>
    <submittedName>
        <fullName evidence="1">Uncharacterized protein</fullName>
    </submittedName>
</protein>
<dbReference type="EMBL" id="BAAAUX010000052">
    <property type="protein sequence ID" value="GAA2822479.1"/>
    <property type="molecule type" value="Genomic_DNA"/>
</dbReference>
<evidence type="ECO:0000313" key="1">
    <source>
        <dbReference type="EMBL" id="GAA2822479.1"/>
    </source>
</evidence>
<dbReference type="Proteomes" id="UP001500979">
    <property type="component" value="Unassembled WGS sequence"/>
</dbReference>
<evidence type="ECO:0000313" key="2">
    <source>
        <dbReference type="Proteomes" id="UP001500979"/>
    </source>
</evidence>
<name>A0ABN3VNC3_9PSEU</name>
<accession>A0ABN3VNC3</accession>
<organism evidence="1 2">
    <name type="scientific">Saccharopolyspora taberi</name>
    <dbReference type="NCBI Taxonomy" id="60895"/>
    <lineage>
        <taxon>Bacteria</taxon>
        <taxon>Bacillati</taxon>
        <taxon>Actinomycetota</taxon>
        <taxon>Actinomycetes</taxon>
        <taxon>Pseudonocardiales</taxon>
        <taxon>Pseudonocardiaceae</taxon>
        <taxon>Saccharopolyspora</taxon>
    </lineage>
</organism>
<reference evidence="1 2" key="1">
    <citation type="journal article" date="2019" name="Int. J. Syst. Evol. Microbiol.">
        <title>The Global Catalogue of Microorganisms (GCM) 10K type strain sequencing project: providing services to taxonomists for standard genome sequencing and annotation.</title>
        <authorList>
            <consortium name="The Broad Institute Genomics Platform"/>
            <consortium name="The Broad Institute Genome Sequencing Center for Infectious Disease"/>
            <person name="Wu L."/>
            <person name="Ma J."/>
        </authorList>
    </citation>
    <scope>NUCLEOTIDE SEQUENCE [LARGE SCALE GENOMIC DNA]</scope>
    <source>
        <strain evidence="1 2">JCM 9383</strain>
    </source>
</reference>
<gene>
    <name evidence="1" type="ORF">GCM10010470_66920</name>
</gene>
<keyword evidence="2" id="KW-1185">Reference proteome</keyword>
<sequence length="243" mass="26931">MIDMIPNRPLSTHLSRAVDTVDHAQDQLHAVRIHDVTRLIRDVFPQAASIVIDARNRYVDPVGVQLHSIYSRDDQLWSAEDRVPDSLTSYRTADDHGWDDVVAHLEHELTSAIGPEQPHMYWEPYDDDRPDDGLFVTRLPSVEDVSAVETVAPGHLAARMYDRRPRAPWRLPEGPAFWLARPVRYPTMAVGGVEIIASIADDGTFTVDVDTSGTSTADTSEGRLAVDVRLNGSSLTNPADSSS</sequence>
<proteinExistence type="predicted"/>
<comment type="caution">
    <text evidence="1">The sequence shown here is derived from an EMBL/GenBank/DDBJ whole genome shotgun (WGS) entry which is preliminary data.</text>
</comment>
<dbReference type="RefSeq" id="WP_344686403.1">
    <property type="nucleotide sequence ID" value="NZ_BAAAUX010000052.1"/>
</dbReference>